<comment type="caution">
    <text evidence="1">The sequence shown here is derived from an EMBL/GenBank/DDBJ whole genome shotgun (WGS) entry which is preliminary data.</text>
</comment>
<dbReference type="AlphaFoldDB" id="A0A2H0B6U0"/>
<dbReference type="InterPro" id="IPR036894">
    <property type="entry name" value="YbaB-like_sf"/>
</dbReference>
<evidence type="ECO:0008006" key="3">
    <source>
        <dbReference type="Google" id="ProtNLM"/>
    </source>
</evidence>
<dbReference type="EMBL" id="PCSR01000030">
    <property type="protein sequence ID" value="PIP53385.1"/>
    <property type="molecule type" value="Genomic_DNA"/>
</dbReference>
<sequence>MGVFDKVKQMGELNKMRGQAMALQKQLALIKTEVTEDGVTVVVTGDQKIEELTIDGSPNMRVVNALNKALKKSQELAAKKMQEMGGGLSGLLKGLGQ</sequence>
<name>A0A2H0B6U0_9BACT</name>
<gene>
    <name evidence="1" type="ORF">COX08_01300</name>
</gene>
<evidence type="ECO:0000313" key="2">
    <source>
        <dbReference type="Proteomes" id="UP000229459"/>
    </source>
</evidence>
<proteinExistence type="predicted"/>
<dbReference type="Pfam" id="PF02575">
    <property type="entry name" value="YbaB_DNA_bd"/>
    <property type="match status" value="1"/>
</dbReference>
<dbReference type="InterPro" id="IPR004401">
    <property type="entry name" value="YbaB/EbfC"/>
</dbReference>
<accession>A0A2H0B6U0</accession>
<organism evidence="1 2">
    <name type="scientific">Candidatus Beckwithbacteria bacterium CG23_combo_of_CG06-09_8_20_14_all_34_8</name>
    <dbReference type="NCBI Taxonomy" id="1974497"/>
    <lineage>
        <taxon>Bacteria</taxon>
        <taxon>Candidatus Beckwithiibacteriota</taxon>
    </lineage>
</organism>
<dbReference type="Gene3D" id="3.30.1310.10">
    <property type="entry name" value="Nucleoid-associated protein YbaB-like domain"/>
    <property type="match status" value="1"/>
</dbReference>
<reference evidence="1 2" key="1">
    <citation type="submission" date="2017-09" db="EMBL/GenBank/DDBJ databases">
        <title>Depth-based differentiation of microbial function through sediment-hosted aquifers and enrichment of novel symbionts in the deep terrestrial subsurface.</title>
        <authorList>
            <person name="Probst A.J."/>
            <person name="Ladd B."/>
            <person name="Jarett J.K."/>
            <person name="Geller-Mcgrath D.E."/>
            <person name="Sieber C.M."/>
            <person name="Emerson J.B."/>
            <person name="Anantharaman K."/>
            <person name="Thomas B.C."/>
            <person name="Malmstrom R."/>
            <person name="Stieglmeier M."/>
            <person name="Klingl A."/>
            <person name="Woyke T."/>
            <person name="Ryan C.M."/>
            <person name="Banfield J.F."/>
        </authorList>
    </citation>
    <scope>NUCLEOTIDE SEQUENCE [LARGE SCALE GENOMIC DNA]</scope>
    <source>
        <strain evidence="1">CG23_combo_of_CG06-09_8_20_14_all_34_8</strain>
    </source>
</reference>
<evidence type="ECO:0000313" key="1">
    <source>
        <dbReference type="EMBL" id="PIP53385.1"/>
    </source>
</evidence>
<dbReference type="Proteomes" id="UP000229459">
    <property type="component" value="Unassembled WGS sequence"/>
</dbReference>
<protein>
    <recommendedName>
        <fullName evidence="3">Nucleoid-associated protein, YbaB/EbfC family</fullName>
    </recommendedName>
</protein>
<dbReference type="GO" id="GO:0003677">
    <property type="term" value="F:DNA binding"/>
    <property type="evidence" value="ECO:0007669"/>
    <property type="project" value="InterPro"/>
</dbReference>
<dbReference type="SUPFAM" id="SSF82607">
    <property type="entry name" value="YbaB-like"/>
    <property type="match status" value="1"/>
</dbReference>